<name>A0ABP6BQ83_9MICO</name>
<sequence>MANESFARVIIATDDVGDELDRYIRATPRDGYGILHDPIRREGTGAVARFAGFATGRWAYETNLRGFFGDPTGWHVGEDDRAAWQEVLASLRRTKGRIRFAIVDSEEATAWLARQTAEMRLNWRSAPTIRMTTHSSDELSWPVFAHALGLDADVVDEDLEFEAVGYVREHAIATGELPTRDELIAWARTSGAEPTRSQRRNCVGSNSSIGITRMRGRGASKA</sequence>
<evidence type="ECO:0000313" key="2">
    <source>
        <dbReference type="EMBL" id="GAA2576913.1"/>
    </source>
</evidence>
<dbReference type="EMBL" id="BAAARI010000011">
    <property type="protein sequence ID" value="GAA2576913.1"/>
    <property type="molecule type" value="Genomic_DNA"/>
</dbReference>
<organism evidence="2 3">
    <name type="scientific">Microbacterium binotii</name>
    <dbReference type="NCBI Taxonomy" id="462710"/>
    <lineage>
        <taxon>Bacteria</taxon>
        <taxon>Bacillati</taxon>
        <taxon>Actinomycetota</taxon>
        <taxon>Actinomycetes</taxon>
        <taxon>Micrococcales</taxon>
        <taxon>Microbacteriaceae</taxon>
        <taxon>Microbacterium</taxon>
    </lineage>
</organism>
<feature type="region of interest" description="Disordered" evidence="1">
    <location>
        <begin position="190"/>
        <end position="222"/>
    </location>
</feature>
<keyword evidence="3" id="KW-1185">Reference proteome</keyword>
<protein>
    <submittedName>
        <fullName evidence="2">Uncharacterized protein</fullName>
    </submittedName>
</protein>
<proteinExistence type="predicted"/>
<reference evidence="3" key="1">
    <citation type="journal article" date="2019" name="Int. J. Syst. Evol. Microbiol.">
        <title>The Global Catalogue of Microorganisms (GCM) 10K type strain sequencing project: providing services to taxonomists for standard genome sequencing and annotation.</title>
        <authorList>
            <consortium name="The Broad Institute Genomics Platform"/>
            <consortium name="The Broad Institute Genome Sequencing Center for Infectious Disease"/>
            <person name="Wu L."/>
            <person name="Ma J."/>
        </authorList>
    </citation>
    <scope>NUCLEOTIDE SEQUENCE [LARGE SCALE GENOMIC DNA]</scope>
    <source>
        <strain evidence="3">JCM 16365</strain>
    </source>
</reference>
<evidence type="ECO:0000256" key="1">
    <source>
        <dbReference type="SAM" id="MobiDB-lite"/>
    </source>
</evidence>
<evidence type="ECO:0000313" key="3">
    <source>
        <dbReference type="Proteomes" id="UP001500274"/>
    </source>
</evidence>
<dbReference type="RefSeq" id="WP_344228302.1">
    <property type="nucleotide sequence ID" value="NZ_BAAARI010000011.1"/>
</dbReference>
<dbReference type="Proteomes" id="UP001500274">
    <property type="component" value="Unassembled WGS sequence"/>
</dbReference>
<gene>
    <name evidence="2" type="ORF">GCM10009862_15300</name>
</gene>
<accession>A0ABP6BQ83</accession>
<comment type="caution">
    <text evidence="2">The sequence shown here is derived from an EMBL/GenBank/DDBJ whole genome shotgun (WGS) entry which is preliminary data.</text>
</comment>